<sequence length="241" mass="26900">MPLHSFHLLQTLDISSISVVKRSYGSLVQEQIRLGINHIAKDDFLDLYIQARKDSFTYSTVRNGFKAAGIAPFGLDQVLDRLHVQLRTPSPPSVSTITPESYIPETLKNSAQLELHKEAVHGLIRCSIQSSPMPTVKAVKQLIKGFQLAMHRATLLTAENAKLQVANERAKKKRNKKKMYVRKGGILSAIEVREAHSGSSNRKGANDGYSEPTQSRAPRICSLCRSNTHTTRTCDKRRVIN</sequence>
<accession>A0A420I9W4</accession>
<dbReference type="STRING" id="62708.A0A420I9W4"/>
<dbReference type="AlphaFoldDB" id="A0A420I9W4"/>
<dbReference type="Proteomes" id="UP000283383">
    <property type="component" value="Unassembled WGS sequence"/>
</dbReference>
<evidence type="ECO:0008006" key="4">
    <source>
        <dbReference type="Google" id="ProtNLM"/>
    </source>
</evidence>
<keyword evidence="3" id="KW-1185">Reference proteome</keyword>
<reference evidence="2 3" key="1">
    <citation type="journal article" date="2018" name="BMC Genomics">
        <title>Comparative genome analyses reveal sequence features reflecting distinct modes of host-adaptation between dicot and monocot powdery mildew.</title>
        <authorList>
            <person name="Wu Y."/>
            <person name="Ma X."/>
            <person name="Pan Z."/>
            <person name="Kale S.D."/>
            <person name="Song Y."/>
            <person name="King H."/>
            <person name="Zhang Q."/>
            <person name="Presley C."/>
            <person name="Deng X."/>
            <person name="Wei C.I."/>
            <person name="Xiao S."/>
        </authorList>
    </citation>
    <scope>NUCLEOTIDE SEQUENCE [LARGE SCALE GENOMIC DNA]</scope>
    <source>
        <strain evidence="2">UMSG3</strain>
    </source>
</reference>
<protein>
    <recommendedName>
        <fullName evidence="4">DDE-1 domain-containing protein</fullName>
    </recommendedName>
</protein>
<proteinExistence type="predicted"/>
<comment type="caution">
    <text evidence="2">The sequence shown here is derived from an EMBL/GenBank/DDBJ whole genome shotgun (WGS) entry which is preliminary data.</text>
</comment>
<organism evidence="2 3">
    <name type="scientific">Golovinomyces cichoracearum</name>
    <dbReference type="NCBI Taxonomy" id="62708"/>
    <lineage>
        <taxon>Eukaryota</taxon>
        <taxon>Fungi</taxon>
        <taxon>Dikarya</taxon>
        <taxon>Ascomycota</taxon>
        <taxon>Pezizomycotina</taxon>
        <taxon>Leotiomycetes</taxon>
        <taxon>Erysiphales</taxon>
        <taxon>Erysiphaceae</taxon>
        <taxon>Golovinomyces</taxon>
    </lineage>
</organism>
<name>A0A420I9W4_9PEZI</name>
<gene>
    <name evidence="2" type="ORF">GcM3_104024</name>
</gene>
<evidence type="ECO:0000313" key="2">
    <source>
        <dbReference type="EMBL" id="RKF71352.1"/>
    </source>
</evidence>
<dbReference type="EMBL" id="MCBQ01010413">
    <property type="protein sequence ID" value="RKF71352.1"/>
    <property type="molecule type" value="Genomic_DNA"/>
</dbReference>
<feature type="region of interest" description="Disordered" evidence="1">
    <location>
        <begin position="192"/>
        <end position="215"/>
    </location>
</feature>
<evidence type="ECO:0000256" key="1">
    <source>
        <dbReference type="SAM" id="MobiDB-lite"/>
    </source>
</evidence>
<evidence type="ECO:0000313" key="3">
    <source>
        <dbReference type="Proteomes" id="UP000283383"/>
    </source>
</evidence>